<evidence type="ECO:0000256" key="11">
    <source>
        <dbReference type="ARBA" id="ARBA00023128"/>
    </source>
</evidence>
<dbReference type="InterPro" id="IPR039551">
    <property type="entry name" value="Cho/carn_acyl_trans"/>
</dbReference>
<keyword evidence="12 18" id="KW-0472">Membrane</keyword>
<feature type="region of interest" description="Disordered" evidence="17">
    <location>
        <begin position="757"/>
        <end position="776"/>
    </location>
</feature>
<dbReference type="Gene3D" id="6.10.250.1760">
    <property type="match status" value="1"/>
</dbReference>
<dbReference type="GeneTree" id="ENSGT01150000286917"/>
<proteinExistence type="inferred from homology"/>
<keyword evidence="13 16" id="KW-0012">Acyltransferase</keyword>
<keyword evidence="5" id="KW-0813">Transport</keyword>
<dbReference type="Gene3D" id="3.30.559.10">
    <property type="entry name" value="Chloramphenicol acetyltransferase-like domain"/>
    <property type="match status" value="1"/>
</dbReference>
<evidence type="ECO:0000256" key="14">
    <source>
        <dbReference type="ARBA" id="ARBA00048480"/>
    </source>
</evidence>
<evidence type="ECO:0000256" key="7">
    <source>
        <dbReference type="ARBA" id="ARBA00022692"/>
    </source>
</evidence>
<accession>A0A7N8XWB6</accession>
<keyword evidence="7 18" id="KW-0812">Transmembrane</keyword>
<feature type="transmembrane region" description="Helical" evidence="18">
    <location>
        <begin position="103"/>
        <end position="126"/>
    </location>
</feature>
<comment type="pathway">
    <text evidence="2">Lipid metabolism; fatty acid beta-oxidation.</text>
</comment>
<name>A0A7N8XWB6_9TELE</name>
<evidence type="ECO:0000256" key="5">
    <source>
        <dbReference type="ARBA" id="ARBA00022448"/>
    </source>
</evidence>
<dbReference type="SUPFAM" id="SSF52777">
    <property type="entry name" value="CoA-dependent acyltransferases"/>
    <property type="match status" value="2"/>
</dbReference>
<feature type="domain" description="Carnitine O-palmitoyltransferase N-terminal" evidence="20">
    <location>
        <begin position="1"/>
        <end position="47"/>
    </location>
</feature>
<evidence type="ECO:0000256" key="10">
    <source>
        <dbReference type="ARBA" id="ARBA00023098"/>
    </source>
</evidence>
<dbReference type="InterPro" id="IPR032476">
    <property type="entry name" value="CPT_N"/>
</dbReference>
<reference evidence="21" key="1">
    <citation type="submission" date="2025-08" db="UniProtKB">
        <authorList>
            <consortium name="Ensembl"/>
        </authorList>
    </citation>
    <scope>IDENTIFICATION</scope>
</reference>
<evidence type="ECO:0000256" key="15">
    <source>
        <dbReference type="PIRSR" id="PIRSR600542-1"/>
    </source>
</evidence>
<keyword evidence="10" id="KW-0443">Lipid metabolism</keyword>
<dbReference type="Proteomes" id="UP000261640">
    <property type="component" value="Unplaced"/>
</dbReference>
<keyword evidence="8" id="KW-0276">Fatty acid metabolism</keyword>
<feature type="transmembrane region" description="Helical" evidence="18">
    <location>
        <begin position="251"/>
        <end position="272"/>
    </location>
</feature>
<dbReference type="Ensembl" id="ENSMAMT00000060695.1">
    <property type="protein sequence ID" value="ENSMAMP00000056906.1"/>
    <property type="gene ID" value="ENSMAMG00000011901.2"/>
</dbReference>
<sequence>MAEAHQAVAFQFTVTPEGIDLQLSHQALSEIYLSGVRSWKKRIIRLKNSVITGVYPASPSSWLFVVIAILATMYTRSDPSMGLIAKIQEHLPVSQSMSTQCQAVLSAVVFSTMLWLMLIFTMRLCLKQLLSYHRWMFEQHGKMSNTTKVWVALVRIFSGRKPLLYSYQGSLPNLPVPAIKDTVKRYLESVRSLMDDTQFERMTKLATEFESSLGNRLQWYLKLKALWAANYVSDWWEEYVYLRGRSPIMSYFLSLSIIAARAGNSIHSFFLYRRKLNKEELKPVSSATSTVIPLCAAQCERIFNTTRIPGEETDTVQHWQDSDYIVVYHKGRYFRLRVYQAGRLLSPREIEFQIQRILDDPTAPSKGEAKLGALTAGDRIPWAKARAKYFSSGVNKRSLDCIERAAFFVTLDDDEQGMMGDDPAASLDRYAKSLLHGKCYDRWFDKSFSVVYYKNGKNGINGEHSWADAPVVAHLWEVRKGREYFQLGYTAEGHCKGEVDSSLPQPQKLKWEIPAECEEQISQSLAVAQALADNVDFHVFSFREFGKGKIKKCRVSPDAFIQMALQLAYYRDQKRFCLTYEASMTRLFREGRTETVRSCSSESTAFVRALEGGESADVCRRLFRAASEKHQLLYRMAMTGAGIDRHLFCLYVVSKYLGVESPFLKEVLSEPWRLSTSQTPPQQLELFDIVNHPEYISCGGGFGPVADDGYGVSYCILGENMINFHISCKHSCPDTGSQKFGAQIKKALHDLIQLLSPNQKEPNKTEDGQQEVKKDK</sequence>
<feature type="compositionally biased region" description="Basic and acidic residues" evidence="17">
    <location>
        <begin position="761"/>
        <end position="776"/>
    </location>
</feature>
<evidence type="ECO:0000256" key="1">
    <source>
        <dbReference type="ARBA" id="ARBA00004374"/>
    </source>
</evidence>
<dbReference type="PROSITE" id="PS00440">
    <property type="entry name" value="ACYLTRANSF_C_2"/>
    <property type="match status" value="1"/>
</dbReference>
<dbReference type="InterPro" id="IPR023213">
    <property type="entry name" value="CAT-like_dom_sf"/>
</dbReference>
<dbReference type="UniPathway" id="UPA00659"/>
<dbReference type="GO" id="GO:0004095">
    <property type="term" value="F:carnitine O-palmitoyltransferase activity"/>
    <property type="evidence" value="ECO:0007669"/>
    <property type="project" value="UniProtKB-EC"/>
</dbReference>
<evidence type="ECO:0000256" key="13">
    <source>
        <dbReference type="ARBA" id="ARBA00023315"/>
    </source>
</evidence>
<keyword evidence="11" id="KW-0496">Mitochondrion</keyword>
<comment type="subcellular location">
    <subcellularLocation>
        <location evidence="1">Mitochondrion outer membrane</location>
        <topology evidence="1">Multi-pass membrane protein</topology>
    </subcellularLocation>
</comment>
<dbReference type="Gene3D" id="3.30.559.70">
    <property type="entry name" value="Choline/Carnitine o-acyltransferase, domain 2"/>
    <property type="match status" value="1"/>
</dbReference>
<dbReference type="GO" id="GO:0006635">
    <property type="term" value="P:fatty acid beta-oxidation"/>
    <property type="evidence" value="ECO:0007669"/>
    <property type="project" value="UniProtKB-UniPathway"/>
</dbReference>
<dbReference type="InterPro" id="IPR042231">
    <property type="entry name" value="Cho/carn_acyl_trans_2"/>
</dbReference>
<comment type="similarity">
    <text evidence="3 16">Belongs to the carnitine/choline acetyltransferase family.</text>
</comment>
<evidence type="ECO:0000313" key="22">
    <source>
        <dbReference type="Proteomes" id="UP000261640"/>
    </source>
</evidence>
<dbReference type="GO" id="GO:0009437">
    <property type="term" value="P:carnitine metabolic process"/>
    <property type="evidence" value="ECO:0007669"/>
    <property type="project" value="TreeGrafter"/>
</dbReference>
<evidence type="ECO:0000259" key="19">
    <source>
        <dbReference type="Pfam" id="PF00755"/>
    </source>
</evidence>
<dbReference type="PROSITE" id="PS00439">
    <property type="entry name" value="ACYLTRANSF_C_1"/>
    <property type="match status" value="1"/>
</dbReference>
<dbReference type="InterPro" id="IPR000542">
    <property type="entry name" value="Carn_acyl_trans"/>
</dbReference>
<evidence type="ECO:0000256" key="12">
    <source>
        <dbReference type="ARBA" id="ARBA00023136"/>
    </source>
</evidence>
<feature type="active site" description="Proton acceptor" evidence="15">
    <location>
        <position position="464"/>
    </location>
</feature>
<evidence type="ECO:0000256" key="8">
    <source>
        <dbReference type="ARBA" id="ARBA00022832"/>
    </source>
</evidence>
<dbReference type="PANTHER" id="PTHR22589:SF114">
    <property type="entry name" value="CARNITINE O-PALMITOYLTRANSFERASE"/>
    <property type="match status" value="1"/>
</dbReference>
<evidence type="ECO:0000256" key="17">
    <source>
        <dbReference type="SAM" id="MobiDB-lite"/>
    </source>
</evidence>
<evidence type="ECO:0000256" key="9">
    <source>
        <dbReference type="ARBA" id="ARBA00022989"/>
    </source>
</evidence>
<dbReference type="GO" id="GO:0015909">
    <property type="term" value="P:long-chain fatty acid transport"/>
    <property type="evidence" value="ECO:0007669"/>
    <property type="project" value="UniProtKB-ARBA"/>
</dbReference>
<dbReference type="EC" id="2.3.1.21" evidence="4"/>
<dbReference type="PANTHER" id="PTHR22589">
    <property type="entry name" value="CARNITINE O-ACYLTRANSFERASE"/>
    <property type="match status" value="1"/>
</dbReference>
<protein>
    <recommendedName>
        <fullName evidence="4">carnitine O-palmitoyltransferase</fullName>
        <ecNumber evidence="4">2.3.1.21</ecNumber>
    </recommendedName>
</protein>
<dbReference type="FunFam" id="3.30.559.70:FF:000001">
    <property type="entry name" value="Carnitine O-palmitoyltransferase 1, liver isoform"/>
    <property type="match status" value="1"/>
</dbReference>
<evidence type="ECO:0000256" key="2">
    <source>
        <dbReference type="ARBA" id="ARBA00005005"/>
    </source>
</evidence>
<comment type="catalytic activity">
    <reaction evidence="14">
        <text>(R)-carnitine + hexadecanoyl-CoA = O-hexadecanoyl-(R)-carnitine + CoA</text>
        <dbReference type="Rhea" id="RHEA:12661"/>
        <dbReference type="ChEBI" id="CHEBI:16347"/>
        <dbReference type="ChEBI" id="CHEBI:17490"/>
        <dbReference type="ChEBI" id="CHEBI:57287"/>
        <dbReference type="ChEBI" id="CHEBI:57379"/>
        <dbReference type="EC" id="2.3.1.21"/>
    </reaction>
    <physiologicalReaction direction="left-to-right" evidence="14">
        <dbReference type="Rhea" id="RHEA:12662"/>
    </physiologicalReaction>
</comment>
<organism evidence="21 22">
    <name type="scientific">Mastacembelus armatus</name>
    <name type="common">zig-zag eel</name>
    <dbReference type="NCBI Taxonomy" id="205130"/>
    <lineage>
        <taxon>Eukaryota</taxon>
        <taxon>Metazoa</taxon>
        <taxon>Chordata</taxon>
        <taxon>Craniata</taxon>
        <taxon>Vertebrata</taxon>
        <taxon>Euteleostomi</taxon>
        <taxon>Actinopterygii</taxon>
        <taxon>Neopterygii</taxon>
        <taxon>Teleostei</taxon>
        <taxon>Neoteleostei</taxon>
        <taxon>Acanthomorphata</taxon>
        <taxon>Anabantaria</taxon>
        <taxon>Synbranchiformes</taxon>
        <taxon>Mastacembelidae</taxon>
        <taxon>Mastacembelus</taxon>
    </lineage>
</organism>
<keyword evidence="22" id="KW-1185">Reference proteome</keyword>
<evidence type="ECO:0000313" key="21">
    <source>
        <dbReference type="Ensembl" id="ENSMAMP00000056906.1"/>
    </source>
</evidence>
<evidence type="ECO:0000256" key="4">
    <source>
        <dbReference type="ARBA" id="ARBA00013243"/>
    </source>
</evidence>
<reference evidence="21" key="2">
    <citation type="submission" date="2025-09" db="UniProtKB">
        <authorList>
            <consortium name="Ensembl"/>
        </authorList>
    </citation>
    <scope>IDENTIFICATION</scope>
</reference>
<dbReference type="Pfam" id="PF16484">
    <property type="entry name" value="CPT_N"/>
    <property type="match status" value="1"/>
</dbReference>
<dbReference type="FunFam" id="3.30.559.10:FF:000002">
    <property type="entry name" value="carnitine O-palmitoyltransferase 1, liver isoform"/>
    <property type="match status" value="1"/>
</dbReference>
<dbReference type="GO" id="GO:0005741">
    <property type="term" value="C:mitochondrial outer membrane"/>
    <property type="evidence" value="ECO:0007669"/>
    <property type="project" value="UniProtKB-SubCell"/>
</dbReference>
<evidence type="ECO:0000256" key="3">
    <source>
        <dbReference type="ARBA" id="ARBA00005232"/>
    </source>
</evidence>
<dbReference type="Pfam" id="PF00755">
    <property type="entry name" value="Carn_acyltransf"/>
    <property type="match status" value="1"/>
</dbReference>
<evidence type="ECO:0000256" key="6">
    <source>
        <dbReference type="ARBA" id="ARBA00022679"/>
    </source>
</evidence>
<evidence type="ECO:0000256" key="18">
    <source>
        <dbReference type="SAM" id="Phobius"/>
    </source>
</evidence>
<keyword evidence="9 18" id="KW-1133">Transmembrane helix</keyword>
<keyword evidence="6 16" id="KW-0808">Transferase</keyword>
<feature type="transmembrane region" description="Helical" evidence="18">
    <location>
        <begin position="50"/>
        <end position="74"/>
    </location>
</feature>
<evidence type="ECO:0000259" key="20">
    <source>
        <dbReference type="Pfam" id="PF16484"/>
    </source>
</evidence>
<feature type="domain" description="Choline/carnitine acyltransferase" evidence="19">
    <location>
        <begin position="174"/>
        <end position="745"/>
    </location>
</feature>
<dbReference type="AlphaFoldDB" id="A0A7N8XWB6"/>
<evidence type="ECO:0000256" key="16">
    <source>
        <dbReference type="RuleBase" id="RU003801"/>
    </source>
</evidence>